<evidence type="ECO:0000313" key="1">
    <source>
        <dbReference type="EMBL" id="KAI3782963.1"/>
    </source>
</evidence>
<name>A0ACB9GHI0_CICIN</name>
<dbReference type="Proteomes" id="UP001055811">
    <property type="component" value="Linkage Group LG02"/>
</dbReference>
<organism evidence="1 2">
    <name type="scientific">Cichorium intybus</name>
    <name type="common">Chicory</name>
    <dbReference type="NCBI Taxonomy" id="13427"/>
    <lineage>
        <taxon>Eukaryota</taxon>
        <taxon>Viridiplantae</taxon>
        <taxon>Streptophyta</taxon>
        <taxon>Embryophyta</taxon>
        <taxon>Tracheophyta</taxon>
        <taxon>Spermatophyta</taxon>
        <taxon>Magnoliopsida</taxon>
        <taxon>eudicotyledons</taxon>
        <taxon>Gunneridae</taxon>
        <taxon>Pentapetalae</taxon>
        <taxon>asterids</taxon>
        <taxon>campanulids</taxon>
        <taxon>Asterales</taxon>
        <taxon>Asteraceae</taxon>
        <taxon>Cichorioideae</taxon>
        <taxon>Cichorieae</taxon>
        <taxon>Cichoriinae</taxon>
        <taxon>Cichorium</taxon>
    </lineage>
</organism>
<gene>
    <name evidence="1" type="ORF">L2E82_13024</name>
</gene>
<reference evidence="2" key="1">
    <citation type="journal article" date="2022" name="Mol. Ecol. Resour.">
        <title>The genomes of chicory, endive, great burdock and yacon provide insights into Asteraceae palaeo-polyploidization history and plant inulin production.</title>
        <authorList>
            <person name="Fan W."/>
            <person name="Wang S."/>
            <person name="Wang H."/>
            <person name="Wang A."/>
            <person name="Jiang F."/>
            <person name="Liu H."/>
            <person name="Zhao H."/>
            <person name="Xu D."/>
            <person name="Zhang Y."/>
        </authorList>
    </citation>
    <scope>NUCLEOTIDE SEQUENCE [LARGE SCALE GENOMIC DNA]</scope>
    <source>
        <strain evidence="2">cv. Punajuju</strain>
    </source>
</reference>
<evidence type="ECO:0000313" key="2">
    <source>
        <dbReference type="Proteomes" id="UP001055811"/>
    </source>
</evidence>
<keyword evidence="2" id="KW-1185">Reference proteome</keyword>
<comment type="caution">
    <text evidence="1">The sequence shown here is derived from an EMBL/GenBank/DDBJ whole genome shotgun (WGS) entry which is preliminary data.</text>
</comment>
<dbReference type="EMBL" id="CM042010">
    <property type="protein sequence ID" value="KAI3782963.1"/>
    <property type="molecule type" value="Genomic_DNA"/>
</dbReference>
<accession>A0ACB9GHI0</accession>
<protein>
    <submittedName>
        <fullName evidence="1">Uncharacterized protein</fullName>
    </submittedName>
</protein>
<proteinExistence type="predicted"/>
<sequence length="708" mass="80910">MVQFRIYKHDAIHESLKVCCQPSIYPSLKRYEANFKSKSYFTSRALLFLSHSHCASVTTPRPPPSVPFPQRRYTSTRVGSCFKCLRAPGILDSNFPSFCASFSLWLIGCIMIASKKDELPAPPGFVSVTSFTLTKRNDDIEPEPTEASSKVPDFEKLQKSLKQRPWILDDQLIKEKPDRTRQTTNISVENTLPKGVIRGCSMCSNCQKVTSGWRPDESCRLQLEYAHEAFHPTEAEFKDVLQYIAKIRPKAEEYGICRICPPDSWKPPSLINGNKWESSRFSTRVQQIDELKDLHSKRHLNKIIQQTEGKTELDNVSDGFEFECGPKFTLRAFKAYAEHFKGQYFKKQAIFTKFRSKPWENVEGEYWRIIENPTEQIQILSGHNLDTKVIGSGFPLPSVDDSDDQTEYMKSPWNLNNTPKLAGSLLAFDYDNSTLSTPRLDVGMCFSSLCWKVEEHNLYTMSYMHQGASRTWYGVPGKYRQKCESLLKKTFPELSGKPELFHKLVTQLSPSVLKSEGIPVYRCVQHPKQFVVIFPGAYYSGFDTGFSVSEKVNIAPVDWLPHGQLAVESYSELHRKTLISYDKMLIEGARYAVNRGDSNACGKDGLLTRALKSRVKRESFKREFLCNASESRMMEEGITSLVKRECIVCFSDLYLSAVGCTCSPEKYSCLEHSKQLCTCPWSSRFFLLRHHIRDLNILIEALEGKMNI</sequence>
<reference evidence="1 2" key="2">
    <citation type="journal article" date="2022" name="Mol. Ecol. Resour.">
        <title>The genomes of chicory, endive, great burdock and yacon provide insights into Asteraceae paleo-polyploidization history and plant inulin production.</title>
        <authorList>
            <person name="Fan W."/>
            <person name="Wang S."/>
            <person name="Wang H."/>
            <person name="Wang A."/>
            <person name="Jiang F."/>
            <person name="Liu H."/>
            <person name="Zhao H."/>
            <person name="Xu D."/>
            <person name="Zhang Y."/>
        </authorList>
    </citation>
    <scope>NUCLEOTIDE SEQUENCE [LARGE SCALE GENOMIC DNA]</scope>
    <source>
        <strain evidence="2">cv. Punajuju</strain>
        <tissue evidence="1">Leaves</tissue>
    </source>
</reference>